<dbReference type="Proteomes" id="UP000095283">
    <property type="component" value="Unplaced"/>
</dbReference>
<evidence type="ECO:0000313" key="3">
    <source>
        <dbReference type="Proteomes" id="UP000095283"/>
    </source>
</evidence>
<sequence>MKSFHTTVFRKYCCGSCSNTFYTEEDREQHCRNQNHVHSFGMKVNQYNEMLVCQFLKDTEYLAFCDIDNLIILRSKTNLALNELFGTINKTDALKNTPKKSGVDTRDAKINGRESRYTKKNDNKSRSRSRSPSKSGVSHSSKKKENKISRNIGTLSKELSRYRLSENEAVDTESSDNSGPHSHSQVVIPNSERIRNDENSISGLSPAVEIIGDALRTYNEETKCILCKQMIPSDYLVRKDHVSRRHMPPDHNEKDYVEVLEIQMMDAFPGLVNSDIQCQINNCKKTYKSQGSRRKHVARVHFCRELNCPFGKFTGCTFASSAILRVNQHLKLYFLLFWDNHGLREGYRSIDNAAMKYDFGVDRTKHNASLDLMVRKAFPCPIPEFYKNRFTQSSEQTFEKLMDNFREKNRRFQDIPPAPLRRRSPSSSSSSSDDGTLSRGRQLSETSIVSATESKTDALTAGRTNQIEAHLRKGDISYSLDMSYSALGDEKNENETEKSVNENIKCGVEKKENYECQSFPSYNSDHESLSSLSKSSTSRTVKIEDPTLSSFDDFSNREDNDIKFVTNNRKDKDFKINGYYKEDNREELTTFSTRRTLLTTPAKSTTHRRTLLTTPKTHSRYGTVNKRTKLYNAANEAYDELDHRYRLSQKPNNYRPVRSKEASFSGNNTVVAAKIHEKRRRTSNKQIDRREIRQKLPMRFSNSLKTPSTQVSRRPNYTISKIYYLYSNKHVGLIFMVWVVQL</sequence>
<accession>A0A1I7XPV3</accession>
<dbReference type="AlphaFoldDB" id="A0A1I7XPV3"/>
<name>A0A1I7XPV3_HETBA</name>
<dbReference type="InterPro" id="IPR013087">
    <property type="entry name" value="Znf_C2H2_type"/>
</dbReference>
<dbReference type="WBParaSite" id="Hba_19766">
    <property type="protein sequence ID" value="Hba_19766"/>
    <property type="gene ID" value="Hba_19766"/>
</dbReference>
<feature type="region of interest" description="Disordered" evidence="1">
    <location>
        <begin position="93"/>
        <end position="152"/>
    </location>
</feature>
<dbReference type="PROSITE" id="PS00028">
    <property type="entry name" value="ZINC_FINGER_C2H2_1"/>
    <property type="match status" value="2"/>
</dbReference>
<feature type="compositionally biased region" description="Polar residues" evidence="1">
    <location>
        <begin position="443"/>
        <end position="453"/>
    </location>
</feature>
<feature type="domain" description="C2H2-type" evidence="2">
    <location>
        <begin position="278"/>
        <end position="301"/>
    </location>
</feature>
<protein>
    <submittedName>
        <fullName evidence="4">C2H2-type domain-containing protein</fullName>
    </submittedName>
</protein>
<keyword evidence="3" id="KW-1185">Reference proteome</keyword>
<feature type="region of interest" description="Disordered" evidence="1">
    <location>
        <begin position="520"/>
        <end position="541"/>
    </location>
</feature>
<feature type="region of interest" description="Disordered" evidence="1">
    <location>
        <begin position="166"/>
        <end position="199"/>
    </location>
</feature>
<feature type="compositionally biased region" description="Polar residues" evidence="1">
    <location>
        <begin position="175"/>
        <end position="188"/>
    </location>
</feature>
<evidence type="ECO:0000259" key="2">
    <source>
        <dbReference type="PROSITE" id="PS00028"/>
    </source>
</evidence>
<proteinExistence type="predicted"/>
<feature type="compositionally biased region" description="Low complexity" evidence="1">
    <location>
        <begin position="529"/>
        <end position="538"/>
    </location>
</feature>
<feature type="compositionally biased region" description="Basic and acidic residues" evidence="1">
    <location>
        <begin position="101"/>
        <end position="125"/>
    </location>
</feature>
<organism evidence="3 4">
    <name type="scientific">Heterorhabditis bacteriophora</name>
    <name type="common">Entomopathogenic nematode worm</name>
    <dbReference type="NCBI Taxonomy" id="37862"/>
    <lineage>
        <taxon>Eukaryota</taxon>
        <taxon>Metazoa</taxon>
        <taxon>Ecdysozoa</taxon>
        <taxon>Nematoda</taxon>
        <taxon>Chromadorea</taxon>
        <taxon>Rhabditida</taxon>
        <taxon>Rhabditina</taxon>
        <taxon>Rhabditomorpha</taxon>
        <taxon>Strongyloidea</taxon>
        <taxon>Heterorhabditidae</taxon>
        <taxon>Heterorhabditis</taxon>
    </lineage>
</organism>
<feature type="region of interest" description="Disordered" evidence="1">
    <location>
        <begin position="412"/>
        <end position="461"/>
    </location>
</feature>
<dbReference type="SMART" id="SM00355">
    <property type="entry name" value="ZnF_C2H2"/>
    <property type="match status" value="3"/>
</dbReference>
<evidence type="ECO:0000256" key="1">
    <source>
        <dbReference type="SAM" id="MobiDB-lite"/>
    </source>
</evidence>
<feature type="domain" description="C2H2-type" evidence="2">
    <location>
        <begin position="13"/>
        <end position="36"/>
    </location>
</feature>
<evidence type="ECO:0000313" key="4">
    <source>
        <dbReference type="WBParaSite" id="Hba_19766"/>
    </source>
</evidence>
<reference evidence="4" key="1">
    <citation type="submission" date="2016-11" db="UniProtKB">
        <authorList>
            <consortium name="WormBaseParasite"/>
        </authorList>
    </citation>
    <scope>IDENTIFICATION</scope>
</reference>
<feature type="compositionally biased region" description="Low complexity" evidence="1">
    <location>
        <begin position="425"/>
        <end position="441"/>
    </location>
</feature>